<keyword evidence="7" id="KW-0967">Endosome</keyword>
<keyword evidence="11 14" id="KW-0472">Membrane</keyword>
<keyword evidence="5 14" id="KW-1003">Cell membrane</keyword>
<keyword evidence="9 14" id="KW-1133">Transmembrane helix</keyword>
<dbReference type="GO" id="GO:0001540">
    <property type="term" value="F:amyloid-beta binding"/>
    <property type="evidence" value="ECO:0007669"/>
    <property type="project" value="TreeGrafter"/>
</dbReference>
<organism evidence="16 17">
    <name type="scientific">Chanos chanos</name>
    <name type="common">Milkfish</name>
    <name type="synonym">Mugil chanos</name>
    <dbReference type="NCBI Taxonomy" id="29144"/>
    <lineage>
        <taxon>Eukaryota</taxon>
        <taxon>Metazoa</taxon>
        <taxon>Chordata</taxon>
        <taxon>Craniata</taxon>
        <taxon>Vertebrata</taxon>
        <taxon>Euteleostomi</taxon>
        <taxon>Actinopterygii</taxon>
        <taxon>Neopterygii</taxon>
        <taxon>Teleostei</taxon>
        <taxon>Ostariophysi</taxon>
        <taxon>Gonorynchiformes</taxon>
        <taxon>Chanidae</taxon>
        <taxon>Chanos</taxon>
    </lineage>
</organism>
<gene>
    <name evidence="17" type="primary">itm2bb</name>
</gene>
<dbReference type="AlphaFoldDB" id="A0A6J2WBX5"/>
<dbReference type="CTD" id="406248"/>
<evidence type="ECO:0000256" key="1">
    <source>
        <dbReference type="ARBA" id="ARBA00004323"/>
    </source>
</evidence>
<keyword evidence="13" id="KW-0325">Glycoprotein</keyword>
<keyword evidence="12" id="KW-1015">Disulfide bond</keyword>
<evidence type="ECO:0000256" key="6">
    <source>
        <dbReference type="ARBA" id="ARBA00022692"/>
    </source>
</evidence>
<evidence type="ECO:0000259" key="15">
    <source>
        <dbReference type="PROSITE" id="PS50869"/>
    </source>
</evidence>
<accession>A0A6J2WBX5</accession>
<dbReference type="RefSeq" id="XP_030641743.1">
    <property type="nucleotide sequence ID" value="XM_030785883.1"/>
</dbReference>
<evidence type="ECO:0000256" key="3">
    <source>
        <dbReference type="ARBA" id="ARBA00004639"/>
    </source>
</evidence>
<evidence type="ECO:0000256" key="4">
    <source>
        <dbReference type="ARBA" id="ARBA00006794"/>
    </source>
</evidence>
<dbReference type="GO" id="GO:0070062">
    <property type="term" value="C:extracellular exosome"/>
    <property type="evidence" value="ECO:0007669"/>
    <property type="project" value="TreeGrafter"/>
</dbReference>
<dbReference type="GO" id="GO:0010008">
    <property type="term" value="C:endosome membrane"/>
    <property type="evidence" value="ECO:0007669"/>
    <property type="project" value="UniProtKB-SubCell"/>
</dbReference>
<evidence type="ECO:0000256" key="2">
    <source>
        <dbReference type="ARBA" id="ARBA00004401"/>
    </source>
</evidence>
<evidence type="ECO:0000256" key="12">
    <source>
        <dbReference type="ARBA" id="ARBA00023157"/>
    </source>
</evidence>
<protein>
    <recommendedName>
        <fullName evidence="14">Integral membrane protein 2</fullName>
    </recommendedName>
</protein>
<name>A0A6J2WBX5_CHACN</name>
<evidence type="ECO:0000256" key="9">
    <source>
        <dbReference type="ARBA" id="ARBA00022989"/>
    </source>
</evidence>
<dbReference type="GeneID" id="115822182"/>
<evidence type="ECO:0000313" key="17">
    <source>
        <dbReference type="RefSeq" id="XP_030641743.1"/>
    </source>
</evidence>
<dbReference type="GO" id="GO:0042985">
    <property type="term" value="P:negative regulation of amyloid precursor protein biosynthetic process"/>
    <property type="evidence" value="ECO:0007669"/>
    <property type="project" value="TreeGrafter"/>
</dbReference>
<dbReference type="Proteomes" id="UP000504632">
    <property type="component" value="Chromosome 10"/>
</dbReference>
<keyword evidence="16" id="KW-1185">Reference proteome</keyword>
<dbReference type="GO" id="GO:0005886">
    <property type="term" value="C:plasma membrane"/>
    <property type="evidence" value="ECO:0007669"/>
    <property type="project" value="UniProtKB-SubCell"/>
</dbReference>
<feature type="domain" description="BRICHOS" evidence="15">
    <location>
        <begin position="125"/>
        <end position="219"/>
    </location>
</feature>
<dbReference type="OrthoDB" id="9982095at2759"/>
<evidence type="ECO:0000256" key="11">
    <source>
        <dbReference type="ARBA" id="ARBA00023136"/>
    </source>
</evidence>
<keyword evidence="10" id="KW-0333">Golgi apparatus</keyword>
<evidence type="ECO:0000256" key="10">
    <source>
        <dbReference type="ARBA" id="ARBA00023034"/>
    </source>
</evidence>
<dbReference type="PANTHER" id="PTHR10962:SF4">
    <property type="entry name" value="INTEGRAL MEMBRANE PROTEIN 2B"/>
    <property type="match status" value="1"/>
</dbReference>
<evidence type="ECO:0000256" key="7">
    <source>
        <dbReference type="ARBA" id="ARBA00022753"/>
    </source>
</evidence>
<dbReference type="PANTHER" id="PTHR10962">
    <property type="entry name" value="INTEGRAL TRANSMEMBRANE PROTEIN 2"/>
    <property type="match status" value="1"/>
</dbReference>
<dbReference type="InParanoid" id="A0A6J2WBX5"/>
<dbReference type="InterPro" id="IPR040145">
    <property type="entry name" value="ITM2"/>
</dbReference>
<proteinExistence type="inferred from homology"/>
<evidence type="ECO:0000256" key="13">
    <source>
        <dbReference type="ARBA" id="ARBA00023180"/>
    </source>
</evidence>
<keyword evidence="8 14" id="KW-0735">Signal-anchor</keyword>
<sequence>MVKVSFNTALAQKDPKKDGETLLSDVKDAEAAVYMQPRYRPWSCHFCLGFTLVLAGLLIGGGAYLYRSHLLEEEHTYVCGLRYHESDFVVAEEDDGTLEEYLLEERVRVIQDEEVELIDVPVPDFSDLHPATIIHDFRRRLTAYLDLSLNKCYIIPLNTSVVMPPRDLQDLLENIKKGTYLPQTYLMHEEMIVTEKLDSVDQLGFYIFSLCNNKDTYGLQRRDAILGMQKRSVLNCYKIRHFENNFVTETQICEM</sequence>
<dbReference type="PROSITE" id="PS50869">
    <property type="entry name" value="BRICHOS"/>
    <property type="match status" value="1"/>
</dbReference>
<evidence type="ECO:0000313" key="16">
    <source>
        <dbReference type="Proteomes" id="UP000504632"/>
    </source>
</evidence>
<evidence type="ECO:0000256" key="14">
    <source>
        <dbReference type="RuleBase" id="RU367061"/>
    </source>
</evidence>
<comment type="subcellular location">
    <subcellularLocation>
        <location evidence="2">Cell membrane</location>
        <topology evidence="2">Single-pass type II membrane protein</topology>
    </subcellularLocation>
    <subcellularLocation>
        <location evidence="3">Endosome membrane</location>
        <topology evidence="3">Single-pass type II membrane protein</topology>
    </subcellularLocation>
    <subcellularLocation>
        <location evidence="1">Golgi apparatus membrane</location>
        <topology evidence="1">Single-pass type II membrane protein</topology>
    </subcellularLocation>
    <subcellularLocation>
        <location evidence="14">Membrane</location>
        <topology evidence="14">Single-pass type II membrane protein</topology>
    </subcellularLocation>
</comment>
<feature type="transmembrane region" description="Helical" evidence="14">
    <location>
        <begin position="44"/>
        <end position="66"/>
    </location>
</feature>
<keyword evidence="6 14" id="KW-0812">Transmembrane</keyword>
<evidence type="ECO:0000256" key="5">
    <source>
        <dbReference type="ARBA" id="ARBA00022475"/>
    </source>
</evidence>
<dbReference type="SMART" id="SM01039">
    <property type="entry name" value="BRICHOS"/>
    <property type="match status" value="1"/>
</dbReference>
<dbReference type="GO" id="GO:0000139">
    <property type="term" value="C:Golgi membrane"/>
    <property type="evidence" value="ECO:0007669"/>
    <property type="project" value="UniProtKB-SubCell"/>
</dbReference>
<dbReference type="InterPro" id="IPR007084">
    <property type="entry name" value="BRICHOS_dom"/>
</dbReference>
<comment type="similarity">
    <text evidence="4 14">Belongs to the ITM2 family.</text>
</comment>
<evidence type="ECO:0000256" key="8">
    <source>
        <dbReference type="ARBA" id="ARBA00022968"/>
    </source>
</evidence>
<reference evidence="17" key="1">
    <citation type="submission" date="2025-08" db="UniProtKB">
        <authorList>
            <consortium name="RefSeq"/>
        </authorList>
    </citation>
    <scope>IDENTIFICATION</scope>
</reference>
<dbReference type="Pfam" id="PF04089">
    <property type="entry name" value="BRICHOS"/>
    <property type="match status" value="1"/>
</dbReference>